<keyword evidence="3" id="KW-0472">Membrane</keyword>
<evidence type="ECO:0000256" key="4">
    <source>
        <dbReference type="SAM" id="SignalP"/>
    </source>
</evidence>
<keyword evidence="6" id="KW-1185">Reference proteome</keyword>
<keyword evidence="3" id="KW-0812">Transmembrane</keyword>
<dbReference type="EMBL" id="JAJKFW010000014">
    <property type="protein sequence ID" value="MCC9642057.1"/>
    <property type="molecule type" value="Genomic_DNA"/>
</dbReference>
<evidence type="ECO:0000313" key="6">
    <source>
        <dbReference type="Proteomes" id="UP001430306"/>
    </source>
</evidence>
<reference evidence="5" key="1">
    <citation type="submission" date="2021-11" db="EMBL/GenBank/DDBJ databases">
        <title>Genome sequence.</title>
        <authorList>
            <person name="Sun Q."/>
        </authorList>
    </citation>
    <scope>NUCLEOTIDE SEQUENCE</scope>
    <source>
        <strain evidence="5">JC740</strain>
    </source>
</reference>
<dbReference type="PANTHER" id="PTHR35038">
    <property type="entry name" value="DISSIMILATORY SULFITE REDUCTASE SIRA"/>
    <property type="match status" value="1"/>
</dbReference>
<evidence type="ECO:0000256" key="2">
    <source>
        <dbReference type="SAM" id="MobiDB-lite"/>
    </source>
</evidence>
<evidence type="ECO:0000256" key="1">
    <source>
        <dbReference type="ARBA" id="ARBA00022729"/>
    </source>
</evidence>
<dbReference type="InterPro" id="IPR051829">
    <property type="entry name" value="Multiheme_Cytochr_ET"/>
</dbReference>
<gene>
    <name evidence="5" type="ORF">LOC71_07200</name>
</gene>
<dbReference type="SUPFAM" id="SSF48695">
    <property type="entry name" value="Multiheme cytochromes"/>
    <property type="match status" value="2"/>
</dbReference>
<dbReference type="RefSeq" id="WP_230272678.1">
    <property type="nucleotide sequence ID" value="NZ_JAJKFW010000014.1"/>
</dbReference>
<feature type="signal peptide" evidence="4">
    <location>
        <begin position="1"/>
        <end position="31"/>
    </location>
</feature>
<keyword evidence="1 4" id="KW-0732">Signal</keyword>
<feature type="region of interest" description="Disordered" evidence="2">
    <location>
        <begin position="102"/>
        <end position="135"/>
    </location>
</feature>
<dbReference type="PANTHER" id="PTHR35038:SF6">
    <property type="entry name" value="SURFACE LOCALIZED DECAHEME CYTOCHROME C LIPOPROTEIN"/>
    <property type="match status" value="1"/>
</dbReference>
<comment type="caution">
    <text evidence="5">The sequence shown here is derived from an EMBL/GenBank/DDBJ whole genome shotgun (WGS) entry which is preliminary data.</text>
</comment>
<dbReference type="Proteomes" id="UP001430306">
    <property type="component" value="Unassembled WGS sequence"/>
</dbReference>
<feature type="compositionally biased region" description="Basic and acidic residues" evidence="2">
    <location>
        <begin position="123"/>
        <end position="135"/>
    </location>
</feature>
<keyword evidence="3" id="KW-1133">Transmembrane helix</keyword>
<sequence length="688" mass="75361">MSRSRREKMGWTLGSLLLGWMFAWSPLSASAAGSTKYARSDSDKPFLHHIDLYDRNNRKITADSTEPYSVEKTCGRCHDLETIAHGWHFNAFASELERQRLKAEAGNEAESSEVAKQSGENPDSAKESIASDHAVEQDASLYDGRPGEPWIWTDARTGTQLPLSYRDWKGRFNPAEIGISTHEMTQQFGARIPGGGVAADWDAKAESELQDSEPTRWPITGTLEIDCMACHAKSGVYDFERRREIIEDQNFAWAPTAALRLGEVSGSVSRLKTGTDLSDEKVQARLPKVEYDSRRFSLDGTVFFDLVRKPENGACYQCHSQRTVSDSGIDERWNHDQDVHLRAGMACVDCHRNGIDHQTVRGFEGEKHPAGAAVATLSCRGCHMGNANEADDHGDSLSLTEIAFRAGRLGSPYPNHEGLPPVHFEKLSCTACHSGPIPGEQAVGLMTSLSHGLGEKGHRTGAELPSIQGPVFAKAESNGLVTPHRAMWPAYWGKLVDGQVSPLPPEEVYANTRRALRVRKDFIEEVSAEGKETFDEKVSAALEAIEKTMEVEQAVYVSTGVVFARGEQDSTLQEVTVANPEAVEMVRWPMAHNVRPAGWALGATGCLECHSDDGLVFTSTVAAKGPAPIEVEPVSMAAIQGLDEATRLEWNQLFGGRKMFKVLTATSLIVLLLALVGSCLPSMKSRMD</sequence>
<name>A0ABS8NET1_9BACT</name>
<evidence type="ECO:0000256" key="3">
    <source>
        <dbReference type="SAM" id="Phobius"/>
    </source>
</evidence>
<evidence type="ECO:0000313" key="5">
    <source>
        <dbReference type="EMBL" id="MCC9642057.1"/>
    </source>
</evidence>
<accession>A0ABS8NET1</accession>
<protein>
    <recommendedName>
        <fullName evidence="7">Cytochrome c-552/4 domain-containing protein</fullName>
    </recommendedName>
</protein>
<feature type="chain" id="PRO_5046505087" description="Cytochrome c-552/4 domain-containing protein" evidence="4">
    <location>
        <begin position="32"/>
        <end position="688"/>
    </location>
</feature>
<organism evidence="5 6">
    <name type="scientific">Rhodopirellula halodulae</name>
    <dbReference type="NCBI Taxonomy" id="2894198"/>
    <lineage>
        <taxon>Bacteria</taxon>
        <taxon>Pseudomonadati</taxon>
        <taxon>Planctomycetota</taxon>
        <taxon>Planctomycetia</taxon>
        <taxon>Pirellulales</taxon>
        <taxon>Pirellulaceae</taxon>
        <taxon>Rhodopirellula</taxon>
    </lineage>
</organism>
<feature type="transmembrane region" description="Helical" evidence="3">
    <location>
        <begin position="659"/>
        <end position="680"/>
    </location>
</feature>
<proteinExistence type="predicted"/>
<dbReference type="InterPro" id="IPR036280">
    <property type="entry name" value="Multihaem_cyt_sf"/>
</dbReference>
<evidence type="ECO:0008006" key="7">
    <source>
        <dbReference type="Google" id="ProtNLM"/>
    </source>
</evidence>